<evidence type="ECO:0000256" key="5">
    <source>
        <dbReference type="ARBA" id="ARBA00022927"/>
    </source>
</evidence>
<evidence type="ECO:0000256" key="1">
    <source>
        <dbReference type="ARBA" id="ARBA00004370"/>
    </source>
</evidence>
<evidence type="ECO:0000256" key="3">
    <source>
        <dbReference type="ARBA" id="ARBA00022475"/>
    </source>
</evidence>
<dbReference type="Pfam" id="PF00584">
    <property type="entry name" value="SecE"/>
    <property type="match status" value="1"/>
</dbReference>
<dbReference type="Gene3D" id="1.20.5.1030">
    <property type="entry name" value="Preprotein translocase secy subunit"/>
    <property type="match status" value="1"/>
</dbReference>
<dbReference type="GO" id="GO:0005886">
    <property type="term" value="C:plasma membrane"/>
    <property type="evidence" value="ECO:0007669"/>
    <property type="project" value="UniProtKB-UniRule"/>
</dbReference>
<reference evidence="10 11" key="1">
    <citation type="journal article" date="2014" name="BMC Genomics">
        <title>A genomic perspective on a new bacterial genus and species from the Alcaligenaceae family, Basilea psittacipulmonis.</title>
        <authorList>
            <person name="Whiteson K.L."/>
            <person name="Hernandez D."/>
            <person name="Lazarevic V."/>
            <person name="Gaia N."/>
            <person name="Farinelli L."/>
            <person name="Francois P."/>
            <person name="Pilo P."/>
            <person name="Frey J."/>
            <person name="Schrenzel J."/>
        </authorList>
    </citation>
    <scope>NUCLEOTIDE SEQUENCE [LARGE SCALE GENOMIC DNA]</scope>
    <source>
        <strain evidence="10 11">DSM 24701</strain>
    </source>
</reference>
<gene>
    <name evidence="9" type="primary">secE</name>
    <name evidence="10" type="ORF">IX83_08695</name>
</gene>
<comment type="function">
    <text evidence="9">Essential subunit of the Sec protein translocation channel SecYEG. Clamps together the 2 halves of SecY. May contact the channel plug during translocation.</text>
</comment>
<dbReference type="NCBIfam" id="NF004371">
    <property type="entry name" value="PRK05740.1-1"/>
    <property type="match status" value="1"/>
</dbReference>
<evidence type="ECO:0000256" key="2">
    <source>
        <dbReference type="ARBA" id="ARBA00022448"/>
    </source>
</evidence>
<keyword evidence="4 9" id="KW-0812">Transmembrane</keyword>
<dbReference type="Proteomes" id="UP000028945">
    <property type="component" value="Chromosome"/>
</dbReference>
<comment type="subunit">
    <text evidence="9">Component of the Sec protein translocase complex. Heterotrimer consisting of SecY, SecE and SecG subunits. The heterotrimers can form oligomers, although 1 heterotrimer is thought to be able to translocate proteins. Interacts with the ribosome. Interacts with SecDF, and other proteins may be involved. Interacts with SecA.</text>
</comment>
<sequence>MMSNNQNIETVSSSGDKVKIVLAVICVLLGIFAYYWFGPDNASSVQLPGWSRALIFVLSVLVAAFLVWMTNLGKRIVGFGEGSYRELRQVVWPTRKETIQMTGVVFAFVMAMAIFLWIVDKIVEWLIYGQFLGWGG</sequence>
<dbReference type="KEGG" id="bpsi:IX83_08695"/>
<dbReference type="HAMAP" id="MF_00422">
    <property type="entry name" value="SecE"/>
    <property type="match status" value="1"/>
</dbReference>
<dbReference type="PANTHER" id="PTHR33910">
    <property type="entry name" value="PROTEIN TRANSLOCASE SUBUNIT SECE"/>
    <property type="match status" value="1"/>
</dbReference>
<evidence type="ECO:0000313" key="10">
    <source>
        <dbReference type="EMBL" id="AIL33369.1"/>
    </source>
</evidence>
<dbReference type="GO" id="GO:0008320">
    <property type="term" value="F:protein transmembrane transporter activity"/>
    <property type="evidence" value="ECO:0007669"/>
    <property type="project" value="UniProtKB-UniRule"/>
</dbReference>
<dbReference type="GO" id="GO:0009306">
    <property type="term" value="P:protein secretion"/>
    <property type="evidence" value="ECO:0007669"/>
    <property type="project" value="UniProtKB-UniRule"/>
</dbReference>
<dbReference type="GO" id="GO:0006605">
    <property type="term" value="P:protein targeting"/>
    <property type="evidence" value="ECO:0007669"/>
    <property type="project" value="UniProtKB-UniRule"/>
</dbReference>
<protein>
    <recommendedName>
        <fullName evidence="9">Protein translocase subunit SecE</fullName>
    </recommendedName>
</protein>
<evidence type="ECO:0000256" key="9">
    <source>
        <dbReference type="HAMAP-Rule" id="MF_00422"/>
    </source>
</evidence>
<proteinExistence type="inferred from homology"/>
<keyword evidence="8 9" id="KW-0472">Membrane</keyword>
<dbReference type="GO" id="GO:0043952">
    <property type="term" value="P:protein transport by the Sec complex"/>
    <property type="evidence" value="ECO:0007669"/>
    <property type="project" value="UniProtKB-UniRule"/>
</dbReference>
<dbReference type="AlphaFoldDB" id="A0A077DF10"/>
<dbReference type="RefSeq" id="WP_038501330.1">
    <property type="nucleotide sequence ID" value="NZ_AFWK01000095.1"/>
</dbReference>
<comment type="caution">
    <text evidence="9">Lacks conserved residue(s) required for the propagation of feature annotation.</text>
</comment>
<keyword evidence="7 9" id="KW-0811">Translocation</keyword>
<dbReference type="PRINTS" id="PR01650">
    <property type="entry name" value="SECETRNLCASE"/>
</dbReference>
<comment type="similarity">
    <text evidence="9">Belongs to the SecE/SEC61-gamma family.</text>
</comment>
<keyword evidence="2 9" id="KW-0813">Transport</keyword>
<evidence type="ECO:0000256" key="6">
    <source>
        <dbReference type="ARBA" id="ARBA00022989"/>
    </source>
</evidence>
<keyword evidence="3 9" id="KW-1003">Cell membrane</keyword>
<evidence type="ECO:0000256" key="4">
    <source>
        <dbReference type="ARBA" id="ARBA00022692"/>
    </source>
</evidence>
<feature type="transmembrane region" description="Helical" evidence="9">
    <location>
        <begin position="98"/>
        <end position="119"/>
    </location>
</feature>
<evidence type="ECO:0000256" key="7">
    <source>
        <dbReference type="ARBA" id="ARBA00023010"/>
    </source>
</evidence>
<comment type="subcellular location">
    <subcellularLocation>
        <location evidence="1">Membrane</location>
    </subcellularLocation>
</comment>
<evidence type="ECO:0000256" key="8">
    <source>
        <dbReference type="ARBA" id="ARBA00023136"/>
    </source>
</evidence>
<feature type="transmembrane region" description="Helical" evidence="9">
    <location>
        <begin position="49"/>
        <end position="69"/>
    </location>
</feature>
<dbReference type="InterPro" id="IPR005807">
    <property type="entry name" value="SecE_bac"/>
</dbReference>
<dbReference type="InterPro" id="IPR038379">
    <property type="entry name" value="SecE_sf"/>
</dbReference>
<feature type="transmembrane region" description="Helical" evidence="9">
    <location>
        <begin position="20"/>
        <end position="37"/>
    </location>
</feature>
<keyword evidence="5 9" id="KW-0653">Protein transport</keyword>
<dbReference type="OrthoDB" id="9806365at2"/>
<keyword evidence="6 9" id="KW-1133">Transmembrane helix</keyword>
<dbReference type="NCBIfam" id="TIGR00964">
    <property type="entry name" value="secE_bact"/>
    <property type="match status" value="1"/>
</dbReference>
<evidence type="ECO:0000313" key="11">
    <source>
        <dbReference type="Proteomes" id="UP000028945"/>
    </source>
</evidence>
<name>A0A077DF10_9BURK</name>
<dbReference type="InterPro" id="IPR001901">
    <property type="entry name" value="Translocase_SecE/Sec61-g"/>
</dbReference>
<dbReference type="PANTHER" id="PTHR33910:SF1">
    <property type="entry name" value="PROTEIN TRANSLOCASE SUBUNIT SECE"/>
    <property type="match status" value="1"/>
</dbReference>
<dbReference type="eggNOG" id="COG0690">
    <property type="taxonomic scope" value="Bacteria"/>
</dbReference>
<dbReference type="EMBL" id="CP009238">
    <property type="protein sequence ID" value="AIL33369.1"/>
    <property type="molecule type" value="Genomic_DNA"/>
</dbReference>
<dbReference type="GO" id="GO:0065002">
    <property type="term" value="P:intracellular protein transmembrane transport"/>
    <property type="evidence" value="ECO:0007669"/>
    <property type="project" value="UniProtKB-UniRule"/>
</dbReference>
<keyword evidence="11" id="KW-1185">Reference proteome</keyword>
<dbReference type="STRING" id="1072685.IX83_08695"/>
<organism evidence="10 11">
    <name type="scientific">Basilea psittacipulmonis DSM 24701</name>
    <dbReference type="NCBI Taxonomy" id="1072685"/>
    <lineage>
        <taxon>Bacteria</taxon>
        <taxon>Pseudomonadati</taxon>
        <taxon>Pseudomonadota</taxon>
        <taxon>Betaproteobacteria</taxon>
        <taxon>Burkholderiales</taxon>
        <taxon>Alcaligenaceae</taxon>
        <taxon>Basilea</taxon>
    </lineage>
</organism>
<dbReference type="HOGENOM" id="CLU_113663_0_2_4"/>
<accession>A0A077DF10</accession>